<dbReference type="Gene3D" id="1.20.1250.20">
    <property type="entry name" value="MFS general substrate transporter like domains"/>
    <property type="match status" value="1"/>
</dbReference>
<dbReference type="CDD" id="cd17324">
    <property type="entry name" value="MFS_NepI_like"/>
    <property type="match status" value="1"/>
</dbReference>
<reference evidence="4 5" key="1">
    <citation type="journal article" date="2018" name="Evol. Lett.">
        <title>Horizontal gene cluster transfer increased hallucinogenic mushroom diversity.</title>
        <authorList>
            <person name="Reynolds H.T."/>
            <person name="Vijayakumar V."/>
            <person name="Gluck-Thaler E."/>
            <person name="Korotkin H.B."/>
            <person name="Matheny P.B."/>
            <person name="Slot J.C."/>
        </authorList>
    </citation>
    <scope>NUCLEOTIDE SEQUENCE [LARGE SCALE GENOMIC DNA]</scope>
    <source>
        <strain evidence="4 5">2631</strain>
    </source>
</reference>
<keyword evidence="2" id="KW-0812">Transmembrane</keyword>
<proteinExistence type="predicted"/>
<dbReference type="InterPro" id="IPR036259">
    <property type="entry name" value="MFS_trans_sf"/>
</dbReference>
<organism evidence="4 5">
    <name type="scientific">Psilocybe cyanescens</name>
    <dbReference type="NCBI Taxonomy" id="93625"/>
    <lineage>
        <taxon>Eukaryota</taxon>
        <taxon>Fungi</taxon>
        <taxon>Dikarya</taxon>
        <taxon>Basidiomycota</taxon>
        <taxon>Agaricomycotina</taxon>
        <taxon>Agaricomycetes</taxon>
        <taxon>Agaricomycetidae</taxon>
        <taxon>Agaricales</taxon>
        <taxon>Agaricineae</taxon>
        <taxon>Strophariaceae</taxon>
        <taxon>Psilocybe</taxon>
    </lineage>
</organism>
<keyword evidence="5" id="KW-1185">Reference proteome</keyword>
<feature type="transmembrane region" description="Helical" evidence="2">
    <location>
        <begin position="343"/>
        <end position="364"/>
    </location>
</feature>
<comment type="caution">
    <text evidence="4">The sequence shown here is derived from an EMBL/GenBank/DDBJ whole genome shotgun (WGS) entry which is preliminary data.</text>
</comment>
<dbReference type="PANTHER" id="PTHR42910:SF1">
    <property type="entry name" value="MAJOR FACILITATOR SUPERFAMILY (MFS) PROFILE DOMAIN-CONTAINING PROTEIN"/>
    <property type="match status" value="1"/>
</dbReference>
<dbReference type="GO" id="GO:0016020">
    <property type="term" value="C:membrane"/>
    <property type="evidence" value="ECO:0007669"/>
    <property type="project" value="UniProtKB-SubCell"/>
</dbReference>
<dbReference type="AlphaFoldDB" id="A0A409WQI1"/>
<feature type="transmembrane region" description="Helical" evidence="2">
    <location>
        <begin position="172"/>
        <end position="191"/>
    </location>
</feature>
<dbReference type="PROSITE" id="PS50850">
    <property type="entry name" value="MFS"/>
    <property type="match status" value="1"/>
</dbReference>
<dbReference type="InterPro" id="IPR020846">
    <property type="entry name" value="MFS_dom"/>
</dbReference>
<evidence type="ECO:0000256" key="1">
    <source>
        <dbReference type="ARBA" id="ARBA00004141"/>
    </source>
</evidence>
<gene>
    <name evidence="4" type="ORF">CVT25_001905</name>
</gene>
<dbReference type="Proteomes" id="UP000283269">
    <property type="component" value="Unassembled WGS sequence"/>
</dbReference>
<feature type="transmembrane region" description="Helical" evidence="2">
    <location>
        <begin position="273"/>
        <end position="299"/>
    </location>
</feature>
<dbReference type="InterPro" id="IPR011701">
    <property type="entry name" value="MFS"/>
</dbReference>
<feature type="transmembrane region" description="Helical" evidence="2">
    <location>
        <begin position="145"/>
        <end position="166"/>
    </location>
</feature>
<dbReference type="InParanoid" id="A0A409WQI1"/>
<accession>A0A409WQI1</accession>
<evidence type="ECO:0000259" key="3">
    <source>
        <dbReference type="PROSITE" id="PS50850"/>
    </source>
</evidence>
<sequence>MSDHNAAVEDVLVSGLNLQSYDREKPGASEPLELRSDNSLVTKELWIFVIPEHLQYNPCKPFEFSYAKTAIYAVATTLIVANLYYCQPLLKAGFNRSCLVKVEMSKSFEVSYEDVSRIPTCVQAGYAVGLFLICPLGDIIRRRQLVLALIFCTTLLTIGLTVTKSVVVFETLSFVIGVANVAPQILIPLVAETAPEDIRAFAFSLVLTGLMFGILLARVVAGIIGEFVAWRVVYYTAIGLQTLVFGGLYFTLPDYPAKETDTLSWRIHWSMAVLAVTEPIAVQVILINLGASACFAYYWVTLTFLLGGSPYNYSTLEIGLFGLIGIAGVAAGPISGRLVDRILPWHSLVLSIFLLLLFQAVQVAAGGIHISAVVISCFGLDFVQQIQTVALATYIFSISKAAISRLNALYMISFYVGQMIGTSVGTSIFIHYGWRASATFGMALYGMQLCAILVRGPNCNRNKWLGYQGGIAFPARSSRMGAERDEEQAQSKECC</sequence>
<comment type="subcellular location">
    <subcellularLocation>
        <location evidence="1">Membrane</location>
        <topology evidence="1">Multi-pass membrane protein</topology>
    </subcellularLocation>
</comment>
<dbReference type="Pfam" id="PF07690">
    <property type="entry name" value="MFS_1"/>
    <property type="match status" value="1"/>
</dbReference>
<dbReference type="PANTHER" id="PTHR42910">
    <property type="entry name" value="TRANSPORTER SCO4007-RELATED"/>
    <property type="match status" value="1"/>
</dbReference>
<feature type="transmembrane region" description="Helical" evidence="2">
    <location>
        <begin position="198"/>
        <end position="220"/>
    </location>
</feature>
<dbReference type="EMBL" id="NHYD01003308">
    <property type="protein sequence ID" value="PPQ80768.1"/>
    <property type="molecule type" value="Genomic_DNA"/>
</dbReference>
<dbReference type="OrthoDB" id="2105912at2759"/>
<keyword evidence="2" id="KW-0472">Membrane</keyword>
<evidence type="ECO:0000313" key="5">
    <source>
        <dbReference type="Proteomes" id="UP000283269"/>
    </source>
</evidence>
<feature type="transmembrane region" description="Helical" evidence="2">
    <location>
        <begin position="70"/>
        <end position="86"/>
    </location>
</feature>
<feature type="transmembrane region" description="Helical" evidence="2">
    <location>
        <begin position="232"/>
        <end position="252"/>
    </location>
</feature>
<feature type="transmembrane region" description="Helical" evidence="2">
    <location>
        <begin position="311"/>
        <end position="331"/>
    </location>
</feature>
<dbReference type="GO" id="GO:0022857">
    <property type="term" value="F:transmembrane transporter activity"/>
    <property type="evidence" value="ECO:0007669"/>
    <property type="project" value="InterPro"/>
</dbReference>
<evidence type="ECO:0000313" key="4">
    <source>
        <dbReference type="EMBL" id="PPQ80768.1"/>
    </source>
</evidence>
<feature type="transmembrane region" description="Helical" evidence="2">
    <location>
        <begin position="408"/>
        <end position="430"/>
    </location>
</feature>
<feature type="transmembrane region" description="Helical" evidence="2">
    <location>
        <begin position="436"/>
        <end position="454"/>
    </location>
</feature>
<feature type="transmembrane region" description="Helical" evidence="2">
    <location>
        <begin position="370"/>
        <end position="396"/>
    </location>
</feature>
<evidence type="ECO:0000256" key="2">
    <source>
        <dbReference type="SAM" id="Phobius"/>
    </source>
</evidence>
<protein>
    <recommendedName>
        <fullName evidence="3">Major facilitator superfamily (MFS) profile domain-containing protein</fullName>
    </recommendedName>
</protein>
<dbReference type="STRING" id="93625.A0A409WQI1"/>
<dbReference type="SUPFAM" id="SSF103473">
    <property type="entry name" value="MFS general substrate transporter"/>
    <property type="match status" value="1"/>
</dbReference>
<keyword evidence="2" id="KW-1133">Transmembrane helix</keyword>
<feature type="domain" description="Major facilitator superfamily (MFS) profile" evidence="3">
    <location>
        <begin position="77"/>
        <end position="460"/>
    </location>
</feature>
<name>A0A409WQI1_PSICY</name>